<keyword evidence="1" id="KW-0479">Metal-binding</keyword>
<protein>
    <recommendedName>
        <fullName evidence="2">B box-type domain-containing protein</fullName>
    </recommendedName>
</protein>
<organism evidence="3 4">
    <name type="scientific">Mytilus edulis</name>
    <name type="common">Blue mussel</name>
    <dbReference type="NCBI Taxonomy" id="6550"/>
    <lineage>
        <taxon>Eukaryota</taxon>
        <taxon>Metazoa</taxon>
        <taxon>Spiralia</taxon>
        <taxon>Lophotrochozoa</taxon>
        <taxon>Mollusca</taxon>
        <taxon>Bivalvia</taxon>
        <taxon>Autobranchia</taxon>
        <taxon>Pteriomorphia</taxon>
        <taxon>Mytilida</taxon>
        <taxon>Mytiloidea</taxon>
        <taxon>Mytilidae</taxon>
        <taxon>Mytilinae</taxon>
        <taxon>Mytilus</taxon>
    </lineage>
</organism>
<dbReference type="SUPFAM" id="SSF57845">
    <property type="entry name" value="B-box zinc-binding domain"/>
    <property type="match status" value="1"/>
</dbReference>
<dbReference type="OrthoDB" id="6105938at2759"/>
<feature type="domain" description="B box-type" evidence="2">
    <location>
        <begin position="3"/>
        <end position="44"/>
    </location>
</feature>
<evidence type="ECO:0000256" key="1">
    <source>
        <dbReference type="PROSITE-ProRule" id="PRU00024"/>
    </source>
</evidence>
<name>A0A8S3UJ27_MYTED</name>
<dbReference type="EMBL" id="CAJPWZ010002834">
    <property type="protein sequence ID" value="CAG2246121.1"/>
    <property type="molecule type" value="Genomic_DNA"/>
</dbReference>
<comment type="caution">
    <text evidence="3">The sequence shown here is derived from an EMBL/GenBank/DDBJ whole genome shotgun (WGS) entry which is preliminary data.</text>
</comment>
<dbReference type="PANTHER" id="PTHR25462">
    <property type="entry name" value="BONUS, ISOFORM C-RELATED"/>
    <property type="match status" value="1"/>
</dbReference>
<dbReference type="InterPro" id="IPR047153">
    <property type="entry name" value="TRIM45/56/19-like"/>
</dbReference>
<evidence type="ECO:0000259" key="2">
    <source>
        <dbReference type="PROSITE" id="PS50119"/>
    </source>
</evidence>
<dbReference type="PROSITE" id="PS50119">
    <property type="entry name" value="ZF_BBOX"/>
    <property type="match status" value="1"/>
</dbReference>
<dbReference type="GO" id="GO:0008270">
    <property type="term" value="F:zinc ion binding"/>
    <property type="evidence" value="ECO:0007669"/>
    <property type="project" value="UniProtKB-KW"/>
</dbReference>
<dbReference type="AlphaFoldDB" id="A0A8S3UJ27"/>
<dbReference type="InterPro" id="IPR000315">
    <property type="entry name" value="Znf_B-box"/>
</dbReference>
<keyword evidence="1" id="KW-0862">Zinc</keyword>
<sequence length="379" mass="43133">MAEPIINCGQHTNEILNLFCCKCEEVICVHCMIDNHQKHEMKHLFDARKVIQGQLKRILTTEHEHITGKIKEAKDFVSNELSDSDTDEKQVCEHIEKSAESAKNKIESQTKDLIDNLKTKYATYIQTVQAIVKTVTETETKILELRKSVNDIDDIEWTQQVELFSKIKKSINKILGNNGTSNTPLKLIPPGICSDLNTESLNRNQTSTSGITDESSSDEIRTEYTYPMTIKLSSLVKTCVSKIIPITEEDAWIICENKLYKLKGCKLEETLYSERVDDMTVLSDGSVILLNRQDKFIKRLLGKRILNFSNYGSDQPMCIKATPDDNVIVLVDSSFIMSEVRLKVVQLDNLGIVKSQFSFSYAKTVGQLNYLYKIILIYI</sequence>
<keyword evidence="4" id="KW-1185">Reference proteome</keyword>
<dbReference type="CDD" id="cd19756">
    <property type="entry name" value="Bbox2"/>
    <property type="match status" value="1"/>
</dbReference>
<proteinExistence type="predicted"/>
<gene>
    <name evidence="3" type="ORF">MEDL_58122</name>
</gene>
<evidence type="ECO:0000313" key="4">
    <source>
        <dbReference type="Proteomes" id="UP000683360"/>
    </source>
</evidence>
<evidence type="ECO:0000313" key="3">
    <source>
        <dbReference type="EMBL" id="CAG2246121.1"/>
    </source>
</evidence>
<reference evidence="3" key="1">
    <citation type="submission" date="2021-03" db="EMBL/GenBank/DDBJ databases">
        <authorList>
            <person name="Bekaert M."/>
        </authorList>
    </citation>
    <scope>NUCLEOTIDE SEQUENCE</scope>
</reference>
<dbReference type="PANTHER" id="PTHR25462:SF296">
    <property type="entry name" value="MEIOTIC P26, ISOFORM F"/>
    <property type="match status" value="1"/>
</dbReference>
<keyword evidence="1" id="KW-0863">Zinc-finger</keyword>
<dbReference type="Pfam" id="PF00643">
    <property type="entry name" value="zf-B_box"/>
    <property type="match status" value="1"/>
</dbReference>
<accession>A0A8S3UJ27</accession>
<dbReference type="Gene3D" id="3.30.160.60">
    <property type="entry name" value="Classic Zinc Finger"/>
    <property type="match status" value="1"/>
</dbReference>
<dbReference type="Proteomes" id="UP000683360">
    <property type="component" value="Unassembled WGS sequence"/>
</dbReference>